<accession>M7AMQ3</accession>
<dbReference type="EMBL" id="KB604211">
    <property type="protein sequence ID" value="EMP23995.1"/>
    <property type="molecule type" value="Genomic_DNA"/>
</dbReference>
<dbReference type="AlphaFoldDB" id="M7AMQ3"/>
<protein>
    <submittedName>
        <fullName evidence="1">Uncharacterized protein</fullName>
    </submittedName>
</protein>
<reference evidence="2" key="1">
    <citation type="journal article" date="2013" name="Nat. Genet.">
        <title>The draft genomes of soft-shell turtle and green sea turtle yield insights into the development and evolution of the turtle-specific body plan.</title>
        <authorList>
            <person name="Wang Z."/>
            <person name="Pascual-Anaya J."/>
            <person name="Zadissa A."/>
            <person name="Li W."/>
            <person name="Niimura Y."/>
            <person name="Huang Z."/>
            <person name="Li C."/>
            <person name="White S."/>
            <person name="Xiong Z."/>
            <person name="Fang D."/>
            <person name="Wang B."/>
            <person name="Ming Y."/>
            <person name="Chen Y."/>
            <person name="Zheng Y."/>
            <person name="Kuraku S."/>
            <person name="Pignatelli M."/>
            <person name="Herrero J."/>
            <person name="Beal K."/>
            <person name="Nozawa M."/>
            <person name="Li Q."/>
            <person name="Wang J."/>
            <person name="Zhang H."/>
            <person name="Yu L."/>
            <person name="Shigenobu S."/>
            <person name="Wang J."/>
            <person name="Liu J."/>
            <person name="Flicek P."/>
            <person name="Searle S."/>
            <person name="Wang J."/>
            <person name="Kuratani S."/>
            <person name="Yin Y."/>
            <person name="Aken B."/>
            <person name="Zhang G."/>
            <person name="Irie N."/>
        </authorList>
    </citation>
    <scope>NUCLEOTIDE SEQUENCE [LARGE SCALE GENOMIC DNA]</scope>
</reference>
<name>M7AMQ3_CHEMY</name>
<gene>
    <name evidence="1" type="ORF">UY3_18939</name>
</gene>
<evidence type="ECO:0000313" key="1">
    <source>
        <dbReference type="EMBL" id="EMP23995.1"/>
    </source>
</evidence>
<evidence type="ECO:0000313" key="2">
    <source>
        <dbReference type="Proteomes" id="UP000031443"/>
    </source>
</evidence>
<proteinExistence type="predicted"/>
<sequence length="80" mass="8829">MWTSTHMAQGIREEGYKRDPQQFRVKAKELQKGIPESKGGAIPECSNVTALDSTFNSDALARCKCFYAPPIISVPEVIAD</sequence>
<dbReference type="Proteomes" id="UP000031443">
    <property type="component" value="Unassembled WGS sequence"/>
</dbReference>
<organism evidence="1 2">
    <name type="scientific">Chelonia mydas</name>
    <name type="common">Green sea-turtle</name>
    <name type="synonym">Chelonia agassizi</name>
    <dbReference type="NCBI Taxonomy" id="8469"/>
    <lineage>
        <taxon>Eukaryota</taxon>
        <taxon>Metazoa</taxon>
        <taxon>Chordata</taxon>
        <taxon>Craniata</taxon>
        <taxon>Vertebrata</taxon>
        <taxon>Euteleostomi</taxon>
        <taxon>Archelosauria</taxon>
        <taxon>Testudinata</taxon>
        <taxon>Testudines</taxon>
        <taxon>Cryptodira</taxon>
        <taxon>Durocryptodira</taxon>
        <taxon>Americhelydia</taxon>
        <taxon>Chelonioidea</taxon>
        <taxon>Cheloniidae</taxon>
        <taxon>Chelonia</taxon>
    </lineage>
</organism>
<keyword evidence="2" id="KW-1185">Reference proteome</keyword>